<dbReference type="CDD" id="cd00685">
    <property type="entry name" value="Trans_IPPS_HT"/>
    <property type="match status" value="1"/>
</dbReference>
<evidence type="ECO:0000256" key="6">
    <source>
        <dbReference type="RuleBase" id="RU004466"/>
    </source>
</evidence>
<accession>A0A5C5WD55</accession>
<dbReference type="PROSITE" id="PS00444">
    <property type="entry name" value="POLYPRENYL_SYNTHASE_2"/>
    <property type="match status" value="1"/>
</dbReference>
<dbReference type="InterPro" id="IPR008949">
    <property type="entry name" value="Isoprenoid_synthase_dom_sf"/>
</dbReference>
<keyword evidence="8" id="KW-1185">Reference proteome</keyword>
<dbReference type="GO" id="GO:0008299">
    <property type="term" value="P:isoprenoid biosynthetic process"/>
    <property type="evidence" value="ECO:0007669"/>
    <property type="project" value="InterPro"/>
</dbReference>
<evidence type="ECO:0000256" key="3">
    <source>
        <dbReference type="ARBA" id="ARBA00022679"/>
    </source>
</evidence>
<dbReference type="EC" id="2.5.1.30" evidence="7"/>
<reference evidence="7 8" key="1">
    <citation type="submission" date="2019-02" db="EMBL/GenBank/DDBJ databases">
        <title>Deep-cultivation of Planctomycetes and their phenomic and genomic characterization uncovers novel biology.</title>
        <authorList>
            <person name="Wiegand S."/>
            <person name="Jogler M."/>
            <person name="Boedeker C."/>
            <person name="Pinto D."/>
            <person name="Vollmers J."/>
            <person name="Rivas-Marin E."/>
            <person name="Kohn T."/>
            <person name="Peeters S.H."/>
            <person name="Heuer A."/>
            <person name="Rast P."/>
            <person name="Oberbeckmann S."/>
            <person name="Bunk B."/>
            <person name="Jeske O."/>
            <person name="Meyerdierks A."/>
            <person name="Storesund J.E."/>
            <person name="Kallscheuer N."/>
            <person name="Luecker S."/>
            <person name="Lage O.M."/>
            <person name="Pohl T."/>
            <person name="Merkel B.J."/>
            <person name="Hornburger P."/>
            <person name="Mueller R.-W."/>
            <person name="Bruemmer F."/>
            <person name="Labrenz M."/>
            <person name="Spormann A.M."/>
            <person name="Op Den Camp H."/>
            <person name="Overmann J."/>
            <person name="Amann R."/>
            <person name="Jetten M.S.M."/>
            <person name="Mascher T."/>
            <person name="Medema M.H."/>
            <person name="Devos D.P."/>
            <person name="Kaster A.-K."/>
            <person name="Ovreas L."/>
            <person name="Rohde M."/>
            <person name="Galperin M.Y."/>
            <person name="Jogler C."/>
        </authorList>
    </citation>
    <scope>NUCLEOTIDE SEQUENCE [LARGE SCALE GENOMIC DNA]</scope>
    <source>
        <strain evidence="7 8">Pla111</strain>
    </source>
</reference>
<dbReference type="SUPFAM" id="SSF48576">
    <property type="entry name" value="Terpenoid synthases"/>
    <property type="match status" value="1"/>
</dbReference>
<dbReference type="RefSeq" id="WP_146570809.1">
    <property type="nucleotide sequence ID" value="NZ_SJPH01000001.1"/>
</dbReference>
<evidence type="ECO:0000256" key="2">
    <source>
        <dbReference type="ARBA" id="ARBA00006706"/>
    </source>
</evidence>
<dbReference type="EMBL" id="SJPH01000001">
    <property type="protein sequence ID" value="TWT48610.1"/>
    <property type="molecule type" value="Genomic_DNA"/>
</dbReference>
<dbReference type="SFLD" id="SFLDS00005">
    <property type="entry name" value="Isoprenoid_Synthase_Type_I"/>
    <property type="match status" value="1"/>
</dbReference>
<gene>
    <name evidence="7" type="primary">hepT</name>
    <name evidence="7" type="ORF">Pla111_03850</name>
</gene>
<dbReference type="Proteomes" id="UP000318995">
    <property type="component" value="Unassembled WGS sequence"/>
</dbReference>
<keyword evidence="4" id="KW-0479">Metal-binding</keyword>
<dbReference type="PANTHER" id="PTHR12001:SF69">
    <property type="entry name" value="ALL TRANS-POLYPRENYL-DIPHOSPHATE SYNTHASE PDSS1"/>
    <property type="match status" value="1"/>
</dbReference>
<organism evidence="7 8">
    <name type="scientific">Botrimarina hoheduenensis</name>
    <dbReference type="NCBI Taxonomy" id="2528000"/>
    <lineage>
        <taxon>Bacteria</taxon>
        <taxon>Pseudomonadati</taxon>
        <taxon>Planctomycetota</taxon>
        <taxon>Planctomycetia</taxon>
        <taxon>Pirellulales</taxon>
        <taxon>Lacipirellulaceae</taxon>
        <taxon>Botrimarina</taxon>
    </lineage>
</organism>
<dbReference type="GO" id="GO:0000010">
    <property type="term" value="F:heptaprenyl diphosphate synthase activity"/>
    <property type="evidence" value="ECO:0007669"/>
    <property type="project" value="UniProtKB-EC"/>
</dbReference>
<dbReference type="PANTHER" id="PTHR12001">
    <property type="entry name" value="GERANYLGERANYL PYROPHOSPHATE SYNTHASE"/>
    <property type="match status" value="1"/>
</dbReference>
<dbReference type="GO" id="GO:0046872">
    <property type="term" value="F:metal ion binding"/>
    <property type="evidence" value="ECO:0007669"/>
    <property type="project" value="UniProtKB-KW"/>
</dbReference>
<sequence length="345" mass="37161">MRLPLPTKTGSDATPAPTGPAVRLLFNTVGDALARVEERLQAELRSDDPRVDAVVRHGYRLGGKRLRPALVLLAGDAIGSLTPDHDLLAVVVEMIHTATLVHDDVLDEASLRRHVDTVNARWGNETSVLLGDFLFSHAFYLASTIEDSARAAEACRLIGRSTNRVCHGELRQTLSEGELNLSEADYLAIIDGKTAELCACCCRLGALFAGADQQVTAGLEAYGRNLGMAFQIADDLLDLVGEEEETGKTAGADLAKQKITLPLIYTRDSLVNGPRNSLETWLRAPSTTSRAEVRKLVEAVGGVAYAQRRAQEYAELAVSELAVLPAGSARDTLAQLAYFASRRDA</sequence>
<dbReference type="Gene3D" id="1.10.600.10">
    <property type="entry name" value="Farnesyl Diphosphate Synthase"/>
    <property type="match status" value="1"/>
</dbReference>
<evidence type="ECO:0000313" key="7">
    <source>
        <dbReference type="EMBL" id="TWT48610.1"/>
    </source>
</evidence>
<evidence type="ECO:0000256" key="5">
    <source>
        <dbReference type="ARBA" id="ARBA00022842"/>
    </source>
</evidence>
<keyword evidence="3 6" id="KW-0808">Transferase</keyword>
<dbReference type="PROSITE" id="PS00723">
    <property type="entry name" value="POLYPRENYL_SYNTHASE_1"/>
    <property type="match status" value="1"/>
</dbReference>
<evidence type="ECO:0000313" key="8">
    <source>
        <dbReference type="Proteomes" id="UP000318995"/>
    </source>
</evidence>
<evidence type="ECO:0000256" key="1">
    <source>
        <dbReference type="ARBA" id="ARBA00001946"/>
    </source>
</evidence>
<comment type="caution">
    <text evidence="7">The sequence shown here is derived from an EMBL/GenBank/DDBJ whole genome shotgun (WGS) entry which is preliminary data.</text>
</comment>
<comment type="cofactor">
    <cofactor evidence="1">
        <name>Mg(2+)</name>
        <dbReference type="ChEBI" id="CHEBI:18420"/>
    </cofactor>
</comment>
<proteinExistence type="inferred from homology"/>
<protein>
    <submittedName>
        <fullName evidence="7">Heptaprenyl diphosphate synthase component 2</fullName>
        <ecNumber evidence="7">2.5.1.30</ecNumber>
    </submittedName>
</protein>
<dbReference type="InterPro" id="IPR000092">
    <property type="entry name" value="Polyprenyl_synt"/>
</dbReference>
<evidence type="ECO:0000256" key="4">
    <source>
        <dbReference type="ARBA" id="ARBA00022723"/>
    </source>
</evidence>
<comment type="similarity">
    <text evidence="2 6">Belongs to the FPP/GGPP synthase family.</text>
</comment>
<dbReference type="Pfam" id="PF00348">
    <property type="entry name" value="polyprenyl_synt"/>
    <property type="match status" value="1"/>
</dbReference>
<dbReference type="InterPro" id="IPR033749">
    <property type="entry name" value="Polyprenyl_synt_CS"/>
</dbReference>
<keyword evidence="5" id="KW-0460">Magnesium</keyword>
<dbReference type="OrthoDB" id="9805316at2"/>
<dbReference type="AlphaFoldDB" id="A0A5C5WD55"/>
<name>A0A5C5WD55_9BACT</name>